<dbReference type="RefSeq" id="WP_338284598.1">
    <property type="nucleotide sequence ID" value="NZ_AP028947.1"/>
</dbReference>
<evidence type="ECO:0000259" key="1">
    <source>
        <dbReference type="Pfam" id="PF16242"/>
    </source>
</evidence>
<dbReference type="Proteomes" id="UP001329151">
    <property type="component" value="Chromosome"/>
</dbReference>
<evidence type="ECO:0000313" key="3">
    <source>
        <dbReference type="Proteomes" id="UP001329151"/>
    </source>
</evidence>
<protein>
    <submittedName>
        <fullName evidence="2">Pyridoxamine 5'-phosphate oxidase family protein</fullName>
    </submittedName>
</protein>
<gene>
    <name evidence="2" type="ORF">RGQ30_00750</name>
</gene>
<dbReference type="InterPro" id="IPR038725">
    <property type="entry name" value="YdaG_split_barrel_FMN-bd"/>
</dbReference>
<dbReference type="KEGG" id="lto:RGQ30_00750"/>
<dbReference type="PANTHER" id="PTHR34818">
    <property type="entry name" value="PROTEIN BLI-3"/>
    <property type="match status" value="1"/>
</dbReference>
<dbReference type="SUPFAM" id="SSF50475">
    <property type="entry name" value="FMN-binding split barrel"/>
    <property type="match status" value="1"/>
</dbReference>
<dbReference type="EMBL" id="AP028947">
    <property type="protein sequence ID" value="BET24574.1"/>
    <property type="molecule type" value="Genomic_DNA"/>
</dbReference>
<dbReference type="AlphaFoldDB" id="A0AA86IX46"/>
<dbReference type="InterPro" id="IPR052917">
    <property type="entry name" value="Stress-Dev_Protein"/>
</dbReference>
<keyword evidence="3" id="KW-1185">Reference proteome</keyword>
<dbReference type="Pfam" id="PF16242">
    <property type="entry name" value="Pyrid_ox_like"/>
    <property type="match status" value="1"/>
</dbReference>
<dbReference type="Gene3D" id="2.30.110.10">
    <property type="entry name" value="Electron Transport, Fmn-binding Protein, Chain A"/>
    <property type="match status" value="1"/>
</dbReference>
<dbReference type="PANTHER" id="PTHR34818:SF1">
    <property type="entry name" value="PROTEIN BLI-3"/>
    <property type="match status" value="1"/>
</dbReference>
<feature type="domain" description="General stress protein FMN-binding split barrel" evidence="1">
    <location>
        <begin position="8"/>
        <end position="134"/>
    </location>
</feature>
<evidence type="ECO:0000313" key="2">
    <source>
        <dbReference type="EMBL" id="BET24574.1"/>
    </source>
</evidence>
<sequence>MEKSQEFADVAKTMAKIDVCMMQTVGEHGVNTRPMSNNGEVEYDGDNWFFAKSDSTKIAELAEDDRVQLTFADHDGPNFISVWGTGAVVDDVELKKKLWHEGLEQWFDNGPEHPEVALIKVTANKIQTWGDIGERVIE</sequence>
<name>A0AA86IX46_9BURK</name>
<accession>A0AA86IX46</accession>
<reference evidence="2 3" key="1">
    <citation type="submission" date="2023-10" db="EMBL/GenBank/DDBJ databases">
        <title>Complete Genome Sequence of Limnobacter thiooxidans CS-K2T, Isolated from freshwater lake sediments in Bavaria, Germany.</title>
        <authorList>
            <person name="Naruki M."/>
            <person name="Watanabe A."/>
            <person name="Warashina T."/>
            <person name="Morita T."/>
            <person name="Arakawa K."/>
        </authorList>
    </citation>
    <scope>NUCLEOTIDE SEQUENCE [LARGE SCALE GENOMIC DNA]</scope>
    <source>
        <strain evidence="2 3">CS-K2</strain>
    </source>
</reference>
<dbReference type="InterPro" id="IPR012349">
    <property type="entry name" value="Split_barrel_FMN-bd"/>
</dbReference>
<proteinExistence type="predicted"/>
<organism evidence="2 3">
    <name type="scientific">Limnobacter thiooxidans</name>
    <dbReference type="NCBI Taxonomy" id="131080"/>
    <lineage>
        <taxon>Bacteria</taxon>
        <taxon>Pseudomonadati</taxon>
        <taxon>Pseudomonadota</taxon>
        <taxon>Betaproteobacteria</taxon>
        <taxon>Burkholderiales</taxon>
        <taxon>Burkholderiaceae</taxon>
        <taxon>Limnobacter</taxon>
    </lineage>
</organism>